<reference evidence="5" key="1">
    <citation type="submission" date="2021-02" db="EMBL/GenBank/DDBJ databases">
        <authorList>
            <person name="Dougan E. K."/>
            <person name="Rhodes N."/>
            <person name="Thang M."/>
            <person name="Chan C."/>
        </authorList>
    </citation>
    <scope>NUCLEOTIDE SEQUENCE</scope>
</reference>
<comment type="cofactor">
    <cofactor evidence="1">
        <name>Fe cation</name>
        <dbReference type="ChEBI" id="CHEBI:24875"/>
    </cofactor>
</comment>
<evidence type="ECO:0000256" key="3">
    <source>
        <dbReference type="ARBA" id="ARBA00023004"/>
    </source>
</evidence>
<dbReference type="PANTHER" id="PTHR20883:SF15">
    <property type="entry name" value="PHYTANOYL-COA DIOXYGENASE DOMAIN-CONTAINING PROTEIN 1"/>
    <property type="match status" value="1"/>
</dbReference>
<feature type="region of interest" description="Disordered" evidence="4">
    <location>
        <begin position="635"/>
        <end position="680"/>
    </location>
</feature>
<evidence type="ECO:0000256" key="4">
    <source>
        <dbReference type="SAM" id="MobiDB-lite"/>
    </source>
</evidence>
<evidence type="ECO:0008006" key="7">
    <source>
        <dbReference type="Google" id="ProtNLM"/>
    </source>
</evidence>
<proteinExistence type="predicted"/>
<dbReference type="AlphaFoldDB" id="A0A813LIR6"/>
<organism evidence="5 6">
    <name type="scientific">Polarella glacialis</name>
    <name type="common">Dinoflagellate</name>
    <dbReference type="NCBI Taxonomy" id="89957"/>
    <lineage>
        <taxon>Eukaryota</taxon>
        <taxon>Sar</taxon>
        <taxon>Alveolata</taxon>
        <taxon>Dinophyceae</taxon>
        <taxon>Suessiales</taxon>
        <taxon>Suessiaceae</taxon>
        <taxon>Polarella</taxon>
    </lineage>
</organism>
<keyword evidence="2" id="KW-0479">Metal-binding</keyword>
<evidence type="ECO:0000313" key="5">
    <source>
        <dbReference type="EMBL" id="CAE8729643.1"/>
    </source>
</evidence>
<dbReference type="SUPFAM" id="SSF53335">
    <property type="entry name" value="S-adenosyl-L-methionine-dependent methyltransferases"/>
    <property type="match status" value="2"/>
</dbReference>
<feature type="compositionally biased region" description="Basic and acidic residues" evidence="4">
    <location>
        <begin position="650"/>
        <end position="665"/>
    </location>
</feature>
<evidence type="ECO:0000256" key="1">
    <source>
        <dbReference type="ARBA" id="ARBA00001962"/>
    </source>
</evidence>
<gene>
    <name evidence="5" type="ORF">PGLA2088_LOCUS45471</name>
</gene>
<protein>
    <recommendedName>
        <fullName evidence="7">Class I SAM-dependent methyltransferase</fullName>
    </recommendedName>
</protein>
<dbReference type="EMBL" id="CAJNNW010035727">
    <property type="protein sequence ID" value="CAE8729643.1"/>
    <property type="molecule type" value="Genomic_DNA"/>
</dbReference>
<evidence type="ECO:0000313" key="6">
    <source>
        <dbReference type="Proteomes" id="UP000626109"/>
    </source>
</evidence>
<name>A0A813LIR6_POLGL</name>
<dbReference type="InterPro" id="IPR029063">
    <property type="entry name" value="SAM-dependent_MTases_sf"/>
</dbReference>
<dbReference type="PANTHER" id="PTHR20883">
    <property type="entry name" value="PHYTANOYL-COA DIOXYGENASE DOMAIN CONTAINING 1"/>
    <property type="match status" value="1"/>
</dbReference>
<sequence length="1136" mass="127535">MPVPWNCGMFAVCLRHVLVGMVLLWIDGCGLVFAEEQVADLADISPLLHDEARRTAFAAAARRLQASGYAVLEGFAEEAEVRSLKDSFRTRVEAWDVEETLARVKEASDRSAFHLESGNAASFFFDEDAREAMLEGAAPMPTTVAEKRAVMSKIGHTLHREEPVFRQFSHSEKVSELVYNFLNYRDPKVPQSQYIVKDAPMMKDVRPHHDSAYLFTQPWQTVVAFWFALDDADESNGCLWVRPASHFEQVKQRLRRQVVGDTVSLEYVPLFPGIKPGDMWEDTELASGSASAEAAWAAGFRPVPVKAGDLVLLHGEVDHLSLRPRQIRPRDAWVLYIIEGPEAGITWHPENWQQPPSRFSSLDMPARRGVQGDFIENLQVVLKRLFSERALQTQRFLDGKDQVELFQIAETEVLDGTTTVTWSDKDTDPCAKAKWLALLVYLLGMQELHIAEVGVNRGVHAQCTLEALRELGLKVSQYYAVDLWRQQDNYIDLCNHPNDYQAEYLRETIARVTEFWDVVRIFAMASTDAAAALLQGHARKVDVAFIDARHDYCGVAEDLHSWWPLVKPGGLLLGHDFWIDTAGNHSLCSNGSLIHGGVRRAVFEFAEEEGLQLFTFTLLDVWALLKPMPLWEPHARKGQLEGSPQPETKASSHMDNTGHRSETDRQAGNTEPQERTARNNEADCDELFDAGSGDISLAQFLDGLQATLKQRKGKVSSGDLLSFARNPRFTVYFQLLLQDEVDPEQTMRRHLFGKCPLAFYAAHLVFAEITPEDHEVREHAGKALRLIEYAPWGLEFTALEHLAQVAANRWGDIDATVPWLFQNLGCDENDDASKPSLHLGSLRTWSSLALEAGKAWPVRRSLRWPQGCRPWLAPNPVHSDMFLEDIYRCLLQRPVPWYLVDGVLKANTIAAGVLLEVVRTELSSRDLASWGEATPLFLEFGVGGGASADIIASRLAELRRAPSQGRGQTPEVSLNLHGFDSFFGLPEAWQPEYGQGHFSFAGVAPSLIRKNIKLIPGWYNATVEAFLIGLRASPTDFWANLVHIDCDLYSSTVQVLLPLQREGLLRKGTILVFDELLDYPGFEDHELRALFEFLQHSAHEVEVLAGPWKRPERVPRPLAERDGLGFQGAVALKLLS</sequence>
<dbReference type="Pfam" id="PF13578">
    <property type="entry name" value="Methyltransf_24"/>
    <property type="match status" value="1"/>
</dbReference>
<dbReference type="Pfam" id="PF05721">
    <property type="entry name" value="PhyH"/>
    <property type="match status" value="1"/>
</dbReference>
<dbReference type="InterPro" id="IPR008775">
    <property type="entry name" value="Phytyl_CoA_dOase-like"/>
</dbReference>
<dbReference type="Gene3D" id="2.60.120.620">
    <property type="entry name" value="q2cbj1_9rhob like domain"/>
    <property type="match status" value="1"/>
</dbReference>
<accession>A0A813LIR6</accession>
<evidence type="ECO:0000256" key="2">
    <source>
        <dbReference type="ARBA" id="ARBA00022723"/>
    </source>
</evidence>
<dbReference type="GO" id="GO:0046872">
    <property type="term" value="F:metal ion binding"/>
    <property type="evidence" value="ECO:0007669"/>
    <property type="project" value="UniProtKB-KW"/>
</dbReference>
<comment type="caution">
    <text evidence="5">The sequence shown here is derived from an EMBL/GenBank/DDBJ whole genome shotgun (WGS) entry which is preliminary data.</text>
</comment>
<dbReference type="Gene3D" id="3.40.50.150">
    <property type="entry name" value="Vaccinia Virus protein VP39"/>
    <property type="match status" value="2"/>
</dbReference>
<dbReference type="SUPFAM" id="SSF51197">
    <property type="entry name" value="Clavaminate synthase-like"/>
    <property type="match status" value="1"/>
</dbReference>
<keyword evidence="3" id="KW-0408">Iron</keyword>
<dbReference type="Proteomes" id="UP000626109">
    <property type="component" value="Unassembled WGS sequence"/>
</dbReference>